<dbReference type="PROSITE" id="PS50931">
    <property type="entry name" value="HTH_LYSR"/>
    <property type="match status" value="1"/>
</dbReference>
<feature type="domain" description="HTH lysR-type" evidence="5">
    <location>
        <begin position="5"/>
        <end position="62"/>
    </location>
</feature>
<dbReference type="GO" id="GO:0006351">
    <property type="term" value="P:DNA-templated transcription"/>
    <property type="evidence" value="ECO:0007669"/>
    <property type="project" value="TreeGrafter"/>
</dbReference>
<dbReference type="SUPFAM" id="SSF46785">
    <property type="entry name" value="Winged helix' DNA-binding domain"/>
    <property type="match status" value="1"/>
</dbReference>
<comment type="similarity">
    <text evidence="1">Belongs to the LysR transcriptional regulatory family.</text>
</comment>
<evidence type="ECO:0000256" key="4">
    <source>
        <dbReference type="ARBA" id="ARBA00023163"/>
    </source>
</evidence>
<dbReference type="Proteomes" id="UP000214720">
    <property type="component" value="Unassembled WGS sequence"/>
</dbReference>
<dbReference type="Gene3D" id="3.40.190.10">
    <property type="entry name" value="Periplasmic binding protein-like II"/>
    <property type="match status" value="2"/>
</dbReference>
<evidence type="ECO:0000313" key="6">
    <source>
        <dbReference type="EMBL" id="OXC75847.1"/>
    </source>
</evidence>
<dbReference type="PANTHER" id="PTHR30537">
    <property type="entry name" value="HTH-TYPE TRANSCRIPTIONAL REGULATOR"/>
    <property type="match status" value="1"/>
</dbReference>
<reference evidence="7" key="1">
    <citation type="submission" date="2017-01" db="EMBL/GenBank/DDBJ databases">
        <title>Genome Analysis of Deinococcus marmoris KOPRI26562.</title>
        <authorList>
            <person name="Kim J.H."/>
            <person name="Oh H.-M."/>
        </authorList>
    </citation>
    <scope>NUCLEOTIDE SEQUENCE [LARGE SCALE GENOMIC DNA]</scope>
    <source>
        <strain evidence="7">PAMC 26633</strain>
    </source>
</reference>
<comment type="caution">
    <text evidence="6">The sequence shown here is derived from an EMBL/GenBank/DDBJ whole genome shotgun (WGS) entry which is preliminary data.</text>
</comment>
<dbReference type="EMBL" id="MTHB01000159">
    <property type="protein sequence ID" value="OXC75847.1"/>
    <property type="molecule type" value="Genomic_DNA"/>
</dbReference>
<accession>A0A226WYI6</accession>
<dbReference type="OrthoDB" id="5526340at2"/>
<dbReference type="InterPro" id="IPR000847">
    <property type="entry name" value="LysR_HTH_N"/>
</dbReference>
<dbReference type="InterPro" id="IPR036390">
    <property type="entry name" value="WH_DNA-bd_sf"/>
</dbReference>
<evidence type="ECO:0000259" key="5">
    <source>
        <dbReference type="PROSITE" id="PS50931"/>
    </source>
</evidence>
<dbReference type="Pfam" id="PF00126">
    <property type="entry name" value="HTH_1"/>
    <property type="match status" value="1"/>
</dbReference>
<dbReference type="CDD" id="cd08432">
    <property type="entry name" value="PBP2_GcdR_TrpI_HvrB_AmpR_like"/>
    <property type="match status" value="1"/>
</dbReference>
<evidence type="ECO:0000313" key="7">
    <source>
        <dbReference type="Proteomes" id="UP000214720"/>
    </source>
</evidence>
<name>A0A226WYI6_CABSO</name>
<gene>
    <name evidence="6" type="ORF">BSU04_24335</name>
</gene>
<evidence type="ECO:0000256" key="2">
    <source>
        <dbReference type="ARBA" id="ARBA00023015"/>
    </source>
</evidence>
<protein>
    <submittedName>
        <fullName evidence="6">Glycine cleavage system transcriptional activator GcvA</fullName>
    </submittedName>
</protein>
<keyword evidence="2" id="KW-0805">Transcription regulation</keyword>
<dbReference type="PANTHER" id="PTHR30537:SF74">
    <property type="entry name" value="HTH-TYPE TRANSCRIPTIONAL REGULATOR TRPI"/>
    <property type="match status" value="1"/>
</dbReference>
<dbReference type="Gene3D" id="1.10.10.10">
    <property type="entry name" value="Winged helix-like DNA-binding domain superfamily/Winged helix DNA-binding domain"/>
    <property type="match status" value="1"/>
</dbReference>
<dbReference type="GO" id="GO:0003700">
    <property type="term" value="F:DNA-binding transcription factor activity"/>
    <property type="evidence" value="ECO:0007669"/>
    <property type="project" value="InterPro"/>
</dbReference>
<evidence type="ECO:0000256" key="1">
    <source>
        <dbReference type="ARBA" id="ARBA00009437"/>
    </source>
</evidence>
<evidence type="ECO:0000256" key="3">
    <source>
        <dbReference type="ARBA" id="ARBA00023125"/>
    </source>
</evidence>
<dbReference type="Pfam" id="PF03466">
    <property type="entry name" value="LysR_substrate"/>
    <property type="match status" value="1"/>
</dbReference>
<dbReference type="InterPro" id="IPR058163">
    <property type="entry name" value="LysR-type_TF_proteobact-type"/>
</dbReference>
<sequence>MDTLPPLRALQVFDTLGRCGGVVETARRLGVSPGAVSQQIKILEDSLGMRLLAREGKRLRLTAAGERYHETCAAAFESLRVAGAEIERVRNRRSLSVSALPSLLSKWLAPRIYEWQSEHPELDVYLDGTHSEPSPDGPEIDFRITYGERINHAGTTVELFRDSVVPVCSPRLLNTGRALGKLDDILAYPLLSIDWFPKFSSPPSWREWFAAKGIECPEDMRGNRLVFSLSGLAIQAAIEGHGFVLAQTSMIVDDLTAGRLVLPFPVGVALPSPYFLTWQASSFDQPHCRVFHRWILTRSREQQAINDRLLSPGESRAQEDF</sequence>
<dbReference type="InterPro" id="IPR005119">
    <property type="entry name" value="LysR_subst-bd"/>
</dbReference>
<organism evidence="6 7">
    <name type="scientific">Caballeronia sordidicola</name>
    <name type="common">Burkholderia sordidicola</name>
    <dbReference type="NCBI Taxonomy" id="196367"/>
    <lineage>
        <taxon>Bacteria</taxon>
        <taxon>Pseudomonadati</taxon>
        <taxon>Pseudomonadota</taxon>
        <taxon>Betaproteobacteria</taxon>
        <taxon>Burkholderiales</taxon>
        <taxon>Burkholderiaceae</taxon>
        <taxon>Caballeronia</taxon>
    </lineage>
</organism>
<dbReference type="RefSeq" id="WP_089162764.1">
    <property type="nucleotide sequence ID" value="NZ_MTHB01000159.1"/>
</dbReference>
<keyword evidence="3" id="KW-0238">DNA-binding</keyword>
<keyword evidence="4" id="KW-0804">Transcription</keyword>
<dbReference type="InterPro" id="IPR036388">
    <property type="entry name" value="WH-like_DNA-bd_sf"/>
</dbReference>
<dbReference type="SUPFAM" id="SSF53850">
    <property type="entry name" value="Periplasmic binding protein-like II"/>
    <property type="match status" value="1"/>
</dbReference>
<dbReference type="GO" id="GO:0043565">
    <property type="term" value="F:sequence-specific DNA binding"/>
    <property type="evidence" value="ECO:0007669"/>
    <property type="project" value="TreeGrafter"/>
</dbReference>
<proteinExistence type="inferred from homology"/>
<dbReference type="AlphaFoldDB" id="A0A226WYI6"/>